<gene>
    <name evidence="2" type="ORF">g.6360</name>
</gene>
<feature type="compositionally biased region" description="Basic and acidic residues" evidence="1">
    <location>
        <begin position="284"/>
        <end position="294"/>
    </location>
</feature>
<dbReference type="AlphaFoldDB" id="A0A1D2AGQ3"/>
<sequence>MEEAAVTQLSPAPGAPSPSRDPRRRESDAQETASAPPPLNLGPPLESLRDEGAEAPGIPASPAPASPGSVSPQSAEESVEDEPPAPPPAVTTWHTKRAQWCREDAGGRLRSLFVTVTAGDASHARLRPPDDWLSELLGAVGAQAFCVLSVNGDLYTGVLQVHRYKDGRDIYIQGSEVRKLFVVLGVEMGDGLFLYPRPPRLEGPPGAGGHLTPAVALVRLPAHLNPHAAAVVAERTLAMARRSEAGLGPGSSRPPPAQPAPGHRRKKARPHRAAWDAAGEDVEWNPRAEREGGRARRGLRPLRRAAAPAPGVEPYADFYSGHEYDSAGGGSPRSSDSEPSREAGSVLATAPLAAHAPGGPTTGPPGRNVVRLRLPARRGRSPGEAGAGTGPDAMALPRPAPAPGDVPRIESLAMLAGLVADASGPDPEGWAGKDNARGSAAGLLATTLALIVAGAAAALTPALARAGPPSAGPPSTEAARTGVRALRFTDQGTLGTPGVEAELLLCLGEGSEGGGSGVAKLLRLLECSKDLAGQVASFEELGSGELRVILRCPSREAIAQVVTRLVRPDVTL</sequence>
<proteinExistence type="predicted"/>
<name>A0A1D2AGQ3_AUXPR</name>
<accession>A0A1D2AGQ3</accession>
<reference evidence="2" key="1">
    <citation type="submission" date="2015-08" db="EMBL/GenBank/DDBJ databases">
        <authorList>
            <person name="Babu N.S."/>
            <person name="Beckwith C.J."/>
            <person name="Beseler K.G."/>
            <person name="Brison A."/>
            <person name="Carone J.V."/>
            <person name="Caskin T.P."/>
            <person name="Diamond M."/>
            <person name="Durham M.E."/>
            <person name="Foxe J.M."/>
            <person name="Go M."/>
            <person name="Henderson B.A."/>
            <person name="Jones I.B."/>
            <person name="McGettigan J.A."/>
            <person name="Micheletti S.J."/>
            <person name="Nasrallah M.E."/>
            <person name="Ortiz D."/>
            <person name="Piller C.R."/>
            <person name="Privatt S.R."/>
            <person name="Schneider S.L."/>
            <person name="Sharp S."/>
            <person name="Smith T.C."/>
            <person name="Stanton J.D."/>
            <person name="Ullery H.E."/>
            <person name="Wilson R.J."/>
            <person name="Serrano M.G."/>
            <person name="Buck G."/>
            <person name="Lee V."/>
            <person name="Wang Y."/>
            <person name="Carvalho R."/>
            <person name="Voegtly L."/>
            <person name="Shi R."/>
            <person name="Duckworth R."/>
            <person name="Johnson A."/>
            <person name="Loviza R."/>
            <person name="Walstead R."/>
            <person name="Shah Z."/>
            <person name="Kiflezghi M."/>
            <person name="Wade K."/>
            <person name="Ball S.L."/>
            <person name="Bradley K.W."/>
            <person name="Asai D.J."/>
            <person name="Bowman C.A."/>
            <person name="Russell D.A."/>
            <person name="Pope W.H."/>
            <person name="Jacobs-Sera D."/>
            <person name="Hendrix R.W."/>
            <person name="Hatfull G.F."/>
        </authorList>
    </citation>
    <scope>NUCLEOTIDE SEQUENCE</scope>
</reference>
<feature type="region of interest" description="Disordered" evidence="1">
    <location>
        <begin position="244"/>
        <end position="344"/>
    </location>
</feature>
<dbReference type="EMBL" id="GDKF01000361">
    <property type="protein sequence ID" value="JAT78261.1"/>
    <property type="molecule type" value="Transcribed_RNA"/>
</dbReference>
<feature type="compositionally biased region" description="Low complexity" evidence="1">
    <location>
        <begin position="66"/>
        <end position="76"/>
    </location>
</feature>
<evidence type="ECO:0000256" key="1">
    <source>
        <dbReference type="SAM" id="MobiDB-lite"/>
    </source>
</evidence>
<feature type="compositionally biased region" description="Basic residues" evidence="1">
    <location>
        <begin position="262"/>
        <end position="272"/>
    </location>
</feature>
<feature type="region of interest" description="Disordered" evidence="1">
    <location>
        <begin position="376"/>
        <end position="398"/>
    </location>
</feature>
<protein>
    <submittedName>
        <fullName evidence="2">Uncharacterized protein</fullName>
    </submittedName>
</protein>
<feature type="region of interest" description="Disordered" evidence="1">
    <location>
        <begin position="1"/>
        <end position="95"/>
    </location>
</feature>
<organism evidence="2">
    <name type="scientific">Auxenochlorella protothecoides</name>
    <name type="common">Green microalga</name>
    <name type="synonym">Chlorella protothecoides</name>
    <dbReference type="NCBI Taxonomy" id="3075"/>
    <lineage>
        <taxon>Eukaryota</taxon>
        <taxon>Viridiplantae</taxon>
        <taxon>Chlorophyta</taxon>
        <taxon>core chlorophytes</taxon>
        <taxon>Trebouxiophyceae</taxon>
        <taxon>Chlorellales</taxon>
        <taxon>Chlorellaceae</taxon>
        <taxon>Auxenochlorella</taxon>
    </lineage>
</organism>
<evidence type="ECO:0000313" key="2">
    <source>
        <dbReference type="EMBL" id="JAT78261.1"/>
    </source>
</evidence>